<dbReference type="PROSITE" id="PS50262">
    <property type="entry name" value="G_PROTEIN_RECEP_F1_2"/>
    <property type="match status" value="1"/>
</dbReference>
<feature type="transmembrane region" description="Helical" evidence="5">
    <location>
        <begin position="91"/>
        <end position="114"/>
    </location>
</feature>
<evidence type="ECO:0000256" key="4">
    <source>
        <dbReference type="ARBA" id="ARBA00023136"/>
    </source>
</evidence>
<name>A0A137NYN3_CONC2</name>
<dbReference type="Proteomes" id="UP000070444">
    <property type="component" value="Unassembled WGS sequence"/>
</dbReference>
<feature type="domain" description="G-protein coupled receptors family 1 profile" evidence="6">
    <location>
        <begin position="28"/>
        <end position="301"/>
    </location>
</feature>
<protein>
    <recommendedName>
        <fullName evidence="6">G-protein coupled receptors family 1 profile domain-containing protein</fullName>
    </recommendedName>
</protein>
<keyword evidence="3 5" id="KW-1133">Transmembrane helix</keyword>
<dbReference type="Gene3D" id="1.20.1070.10">
    <property type="entry name" value="Rhodopsin 7-helix transmembrane proteins"/>
    <property type="match status" value="1"/>
</dbReference>
<reference evidence="7 8" key="1">
    <citation type="journal article" date="2015" name="Genome Biol. Evol.">
        <title>Phylogenomic analyses indicate that early fungi evolved digesting cell walls of algal ancestors of land plants.</title>
        <authorList>
            <person name="Chang Y."/>
            <person name="Wang S."/>
            <person name="Sekimoto S."/>
            <person name="Aerts A.L."/>
            <person name="Choi C."/>
            <person name="Clum A."/>
            <person name="LaButti K.M."/>
            <person name="Lindquist E.A."/>
            <person name="Yee Ngan C."/>
            <person name="Ohm R.A."/>
            <person name="Salamov A.A."/>
            <person name="Grigoriev I.V."/>
            <person name="Spatafora J.W."/>
            <person name="Berbee M.L."/>
        </authorList>
    </citation>
    <scope>NUCLEOTIDE SEQUENCE [LARGE SCALE GENOMIC DNA]</scope>
    <source>
        <strain evidence="7 8">NRRL 28638</strain>
    </source>
</reference>
<feature type="transmembrane region" description="Helical" evidence="5">
    <location>
        <begin position="285"/>
        <end position="304"/>
    </location>
</feature>
<accession>A0A137NYN3</accession>
<evidence type="ECO:0000259" key="6">
    <source>
        <dbReference type="PROSITE" id="PS50262"/>
    </source>
</evidence>
<sequence>MVLANESGSFGIVVEVLNLLFSLCSISLNVLVSHILVRRLGLTQTDTVISFILCIVDLFYSLYSIVNLIATWSSGYLALQVSEYYCQFNGFFLHLIASSFVDTVMVLGVLRCLAICYNKLYPIKTWVIINICFIIFNLAFSILSFTQFPFTPYPSLKYCGFNPSMQAADILWYAVAAKEGVCVLIIAIVYLRIAYYYYNYLKELKRENRKLVLQLHPKQSLDDSKNNTNSQLISNFKEIENSVNNSINKIYIIIAVYSIEFMFILGAQTAYKIEGTLPNVIIDNIQTLVFHFIPLTNPFFILFFHDETNHELRSFFSLVQFKFFKKLESTRSK</sequence>
<comment type="subcellular location">
    <subcellularLocation>
        <location evidence="1">Membrane</location>
    </subcellularLocation>
</comment>
<feature type="transmembrane region" description="Helical" evidence="5">
    <location>
        <begin position="250"/>
        <end position="273"/>
    </location>
</feature>
<organism evidence="7 8">
    <name type="scientific">Conidiobolus coronatus (strain ATCC 28846 / CBS 209.66 / NRRL 28638)</name>
    <name type="common">Delacroixia coronata</name>
    <dbReference type="NCBI Taxonomy" id="796925"/>
    <lineage>
        <taxon>Eukaryota</taxon>
        <taxon>Fungi</taxon>
        <taxon>Fungi incertae sedis</taxon>
        <taxon>Zoopagomycota</taxon>
        <taxon>Entomophthoromycotina</taxon>
        <taxon>Entomophthoromycetes</taxon>
        <taxon>Entomophthorales</taxon>
        <taxon>Ancylistaceae</taxon>
        <taxon>Conidiobolus</taxon>
    </lineage>
</organism>
<evidence type="ECO:0000256" key="2">
    <source>
        <dbReference type="ARBA" id="ARBA00022692"/>
    </source>
</evidence>
<proteinExistence type="predicted"/>
<keyword evidence="4 5" id="KW-0472">Membrane</keyword>
<evidence type="ECO:0000313" key="8">
    <source>
        <dbReference type="Proteomes" id="UP000070444"/>
    </source>
</evidence>
<dbReference type="EMBL" id="KQ964614">
    <property type="protein sequence ID" value="KXN67754.1"/>
    <property type="molecule type" value="Genomic_DNA"/>
</dbReference>
<feature type="transmembrane region" description="Helical" evidence="5">
    <location>
        <begin position="126"/>
        <end position="150"/>
    </location>
</feature>
<dbReference type="SUPFAM" id="SSF81321">
    <property type="entry name" value="Family A G protein-coupled receptor-like"/>
    <property type="match status" value="1"/>
</dbReference>
<dbReference type="AlphaFoldDB" id="A0A137NYN3"/>
<keyword evidence="2 5" id="KW-0812">Transmembrane</keyword>
<dbReference type="OrthoDB" id="10018446at2759"/>
<dbReference type="GO" id="GO:0016020">
    <property type="term" value="C:membrane"/>
    <property type="evidence" value="ECO:0007669"/>
    <property type="project" value="UniProtKB-SubCell"/>
</dbReference>
<evidence type="ECO:0000256" key="1">
    <source>
        <dbReference type="ARBA" id="ARBA00004370"/>
    </source>
</evidence>
<keyword evidence="8" id="KW-1185">Reference proteome</keyword>
<feature type="transmembrane region" description="Helical" evidence="5">
    <location>
        <begin position="170"/>
        <end position="198"/>
    </location>
</feature>
<evidence type="ECO:0000313" key="7">
    <source>
        <dbReference type="EMBL" id="KXN67754.1"/>
    </source>
</evidence>
<evidence type="ECO:0000256" key="3">
    <source>
        <dbReference type="ARBA" id="ARBA00022989"/>
    </source>
</evidence>
<feature type="transmembrane region" description="Helical" evidence="5">
    <location>
        <begin position="12"/>
        <end position="36"/>
    </location>
</feature>
<gene>
    <name evidence="7" type="ORF">CONCODRAFT_10111</name>
</gene>
<dbReference type="InterPro" id="IPR017452">
    <property type="entry name" value="GPCR_Rhodpsn_7TM"/>
</dbReference>
<evidence type="ECO:0000256" key="5">
    <source>
        <dbReference type="SAM" id="Phobius"/>
    </source>
</evidence>
<feature type="transmembrane region" description="Helical" evidence="5">
    <location>
        <begin position="48"/>
        <end position="71"/>
    </location>
</feature>